<feature type="region of interest" description="Disordered" evidence="1">
    <location>
        <begin position="1"/>
        <end position="22"/>
    </location>
</feature>
<dbReference type="Proteomes" id="UP000646548">
    <property type="component" value="Unassembled WGS sequence"/>
</dbReference>
<dbReference type="EMBL" id="WKFB01000014">
    <property type="protein sequence ID" value="KAF6739215.1"/>
    <property type="molecule type" value="Genomic_DNA"/>
</dbReference>
<evidence type="ECO:0000256" key="1">
    <source>
        <dbReference type="SAM" id="MobiDB-lite"/>
    </source>
</evidence>
<name>A0A834FSL1_ORYME</name>
<protein>
    <submittedName>
        <fullName evidence="2">Uncharacterized protein</fullName>
    </submittedName>
</protein>
<reference evidence="2" key="1">
    <citation type="journal article" name="BMC Genomics">
        <title>Long-read sequencing and de novo genome assembly of marine medaka (Oryzias melastigma).</title>
        <authorList>
            <person name="Liang P."/>
            <person name="Saqib H.S.A."/>
            <person name="Ni X."/>
            <person name="Shen Y."/>
        </authorList>
    </citation>
    <scope>NUCLEOTIDE SEQUENCE</scope>
    <source>
        <strain evidence="2">Bigg-433</strain>
    </source>
</reference>
<gene>
    <name evidence="2" type="ORF">FQA47_025286</name>
</gene>
<evidence type="ECO:0000313" key="2">
    <source>
        <dbReference type="EMBL" id="KAF6739215.1"/>
    </source>
</evidence>
<proteinExistence type="predicted"/>
<accession>A0A834FSL1</accession>
<sequence>MREESAGREARRKQRGQEGNTLRFNGRKKLRSFFAESRILPLGVRVFPGSVDGLFEGQLRDEVFAPPRS</sequence>
<comment type="caution">
    <text evidence="2">The sequence shown here is derived from an EMBL/GenBank/DDBJ whole genome shotgun (WGS) entry which is preliminary data.</text>
</comment>
<evidence type="ECO:0000313" key="3">
    <source>
        <dbReference type="Proteomes" id="UP000646548"/>
    </source>
</evidence>
<organism evidence="2 3">
    <name type="scientific">Oryzias melastigma</name>
    <name type="common">Marine medaka</name>
    <dbReference type="NCBI Taxonomy" id="30732"/>
    <lineage>
        <taxon>Eukaryota</taxon>
        <taxon>Metazoa</taxon>
        <taxon>Chordata</taxon>
        <taxon>Craniata</taxon>
        <taxon>Vertebrata</taxon>
        <taxon>Euteleostomi</taxon>
        <taxon>Actinopterygii</taxon>
        <taxon>Neopterygii</taxon>
        <taxon>Teleostei</taxon>
        <taxon>Neoteleostei</taxon>
        <taxon>Acanthomorphata</taxon>
        <taxon>Ovalentaria</taxon>
        <taxon>Atherinomorphae</taxon>
        <taxon>Beloniformes</taxon>
        <taxon>Adrianichthyidae</taxon>
        <taxon>Oryziinae</taxon>
        <taxon>Oryzias</taxon>
    </lineage>
</organism>
<dbReference type="AlphaFoldDB" id="A0A834FSL1"/>